<keyword evidence="2" id="KW-1185">Reference proteome</keyword>
<dbReference type="EMBL" id="CM037157">
    <property type="protein sequence ID" value="KAH7849687.1"/>
    <property type="molecule type" value="Genomic_DNA"/>
</dbReference>
<gene>
    <name evidence="1" type="ORF">Vadar_021506</name>
</gene>
<protein>
    <submittedName>
        <fullName evidence="1">Uncharacterized protein</fullName>
    </submittedName>
</protein>
<proteinExistence type="predicted"/>
<organism evidence="1 2">
    <name type="scientific">Vaccinium darrowii</name>
    <dbReference type="NCBI Taxonomy" id="229202"/>
    <lineage>
        <taxon>Eukaryota</taxon>
        <taxon>Viridiplantae</taxon>
        <taxon>Streptophyta</taxon>
        <taxon>Embryophyta</taxon>
        <taxon>Tracheophyta</taxon>
        <taxon>Spermatophyta</taxon>
        <taxon>Magnoliopsida</taxon>
        <taxon>eudicotyledons</taxon>
        <taxon>Gunneridae</taxon>
        <taxon>Pentapetalae</taxon>
        <taxon>asterids</taxon>
        <taxon>Ericales</taxon>
        <taxon>Ericaceae</taxon>
        <taxon>Vaccinioideae</taxon>
        <taxon>Vaccinieae</taxon>
        <taxon>Vaccinium</taxon>
    </lineage>
</organism>
<sequence length="763" mass="85215">MRNKQGFRADHFFKRVIRESLIADCKLPKEAPYSKDSTNTNRQLPSRQRKKTKLVKYAKLDVPAYFQADSTGDDHIKARTGVKFQPKAKPRPRKEPPAIPATQTAQDVDTGDDKKLIVNPSLEHAVIGDTLGSSVGLPSDDITDKNGLHFTRGKSAGESADIFSGLESLDDFYSKSTTSTVGAANRSPKEVDLSVHLGNDISTSCPVNNDAEGFLAHSEIPTVPASNTRSVEEEPVIPVVPQHNVSAVRISNASSSYPSPELTVAQDPLTCVDTGSYKSGVSHIDTRCVEIEDAEAMPCLETLDNLFELPTQSGQRRGKFKPKPKAQIDREQPGSRTSFSQGNESVPCSLNAQYVPSESEYINEASIPELPTNDLQDFSSSRFDDTSSRIPDIEEPLYPGGPSEKIVSPSAKTRKRKRVKVPDDSLDHQQPPIADRENEAVDDENLQESNKRTNKKTKKRKAPRKSNNSAPQKEKPVRKRKKAKKADEDPGPSSKEPPKKFSHSTRRKRRQVDKALLDTPEDEIDLTKLRMRDLILLAEHRERISSKEGKTSEVPSNIPSAGTSYAGYDDDEIFASEHGDFSDDQTTPIVQESSTYTNYQTYMNKTPRSRWSKQDTELFYEALRQFGSDISMIQQLFPGRSRTQVKLKYKKEERQNPLRLHEALTTRSKDHSHFKLVIEHLKEIAAKEKEDSFGEDSFGLPGDEEEVNAEINEEVAKPEQAEEGEAEPDATEPDVTEVQSPAKSCDTEEDDLSSRWSQYKSEL</sequence>
<evidence type="ECO:0000313" key="1">
    <source>
        <dbReference type="EMBL" id="KAH7849687.1"/>
    </source>
</evidence>
<reference evidence="1 2" key="1">
    <citation type="journal article" date="2021" name="Hortic Res">
        <title>High-quality reference genome and annotation aids understanding of berry development for evergreen blueberry (Vaccinium darrowii).</title>
        <authorList>
            <person name="Yu J."/>
            <person name="Hulse-Kemp A.M."/>
            <person name="Babiker E."/>
            <person name="Staton M."/>
        </authorList>
    </citation>
    <scope>NUCLEOTIDE SEQUENCE [LARGE SCALE GENOMIC DNA]</scope>
    <source>
        <strain evidence="2">cv. NJ 8807/NJ 8810</strain>
        <tissue evidence="1">Young leaf</tissue>
    </source>
</reference>
<evidence type="ECO:0000313" key="2">
    <source>
        <dbReference type="Proteomes" id="UP000828048"/>
    </source>
</evidence>
<comment type="caution">
    <text evidence="1">The sequence shown here is derived from an EMBL/GenBank/DDBJ whole genome shotgun (WGS) entry which is preliminary data.</text>
</comment>
<accession>A0ACB7Y8S8</accession>
<dbReference type="Proteomes" id="UP000828048">
    <property type="component" value="Chromosome 7"/>
</dbReference>
<name>A0ACB7Y8S8_9ERIC</name>